<sequence length="146" mass="16257">RSQLKKKQTRLQQRDSLRFLYHSGPSPSRGYLVHLCDKGLQMLDCGRQLWRDVRLQPIDDPKSAKGEPMRRENSGRSAQSATPRLAAPALPSSARIRVENLAFARLRARAKFDMRIELIISAGGCSALAGMETGPRTGGFERPALE</sequence>
<accession>A0A1I8IQD7</accession>
<dbReference type="AlphaFoldDB" id="A0A1I8IQD7"/>
<evidence type="ECO:0000313" key="2">
    <source>
        <dbReference type="Proteomes" id="UP000095280"/>
    </source>
</evidence>
<feature type="compositionally biased region" description="Basic and acidic residues" evidence="1">
    <location>
        <begin position="56"/>
        <end position="74"/>
    </location>
</feature>
<feature type="region of interest" description="Disordered" evidence="1">
    <location>
        <begin position="56"/>
        <end position="89"/>
    </location>
</feature>
<reference evidence="3" key="1">
    <citation type="submission" date="2016-11" db="UniProtKB">
        <authorList>
            <consortium name="WormBaseParasite"/>
        </authorList>
    </citation>
    <scope>IDENTIFICATION</scope>
</reference>
<proteinExistence type="predicted"/>
<evidence type="ECO:0000313" key="3">
    <source>
        <dbReference type="WBParaSite" id="maker-uti_cns_0014700-snap-gene-0.4-mRNA-1"/>
    </source>
</evidence>
<protein>
    <submittedName>
        <fullName evidence="3">C2 tensin-type domain-containing protein</fullName>
    </submittedName>
</protein>
<dbReference type="Proteomes" id="UP000095280">
    <property type="component" value="Unplaced"/>
</dbReference>
<feature type="compositionally biased region" description="Low complexity" evidence="1">
    <location>
        <begin position="80"/>
        <end position="89"/>
    </location>
</feature>
<dbReference type="WBParaSite" id="maker-uti_cns_0014700-snap-gene-0.4-mRNA-1">
    <property type="protein sequence ID" value="maker-uti_cns_0014700-snap-gene-0.4-mRNA-1"/>
    <property type="gene ID" value="maker-uti_cns_0014700-snap-gene-0.4"/>
</dbReference>
<keyword evidence="2" id="KW-1185">Reference proteome</keyword>
<evidence type="ECO:0000256" key="1">
    <source>
        <dbReference type="SAM" id="MobiDB-lite"/>
    </source>
</evidence>
<name>A0A1I8IQD7_9PLAT</name>
<organism evidence="2 3">
    <name type="scientific">Macrostomum lignano</name>
    <dbReference type="NCBI Taxonomy" id="282301"/>
    <lineage>
        <taxon>Eukaryota</taxon>
        <taxon>Metazoa</taxon>
        <taxon>Spiralia</taxon>
        <taxon>Lophotrochozoa</taxon>
        <taxon>Platyhelminthes</taxon>
        <taxon>Rhabditophora</taxon>
        <taxon>Macrostomorpha</taxon>
        <taxon>Macrostomida</taxon>
        <taxon>Macrostomidae</taxon>
        <taxon>Macrostomum</taxon>
    </lineage>
</organism>